<dbReference type="PANTHER" id="PTHR45913">
    <property type="entry name" value="EPM2A-INTERACTING PROTEIN 1"/>
    <property type="match status" value="1"/>
</dbReference>
<protein>
    <submittedName>
        <fullName evidence="1">Uncharacterized protein</fullName>
    </submittedName>
</protein>
<sequence length="144" mass="16209">TAYCPEKKFLFETISLSPRTVTRRVVEMSADVKNQLTNALCELHFTIAVDESTDLNDTAQLAVFVRGVTSAFQIFEEFILLIPMEVTVPRADIFQALLKMISEMKFDFSKLIGVTTDGAPAIEGQKKRLSCTTASIYRKPWNHT</sequence>
<dbReference type="PANTHER" id="PTHR45913:SF5">
    <property type="entry name" value="GENERAL TRANSCRIPTION FACTOR II-I REPEAT DOMAIN-CONTAINING PROTEIN 2A-LIKE PROTEIN"/>
    <property type="match status" value="1"/>
</dbReference>
<gene>
    <name evidence="1" type="ORF">OCBIM_22030591mg</name>
</gene>
<dbReference type="OrthoDB" id="10051404at2759"/>
<dbReference type="EMBL" id="KQ421034">
    <property type="protein sequence ID" value="KOF78556.1"/>
    <property type="molecule type" value="Genomic_DNA"/>
</dbReference>
<proteinExistence type="predicted"/>
<accession>A0A0L8GNJ9</accession>
<dbReference type="STRING" id="37653.A0A0L8GNJ9"/>
<organism evidence="1">
    <name type="scientific">Octopus bimaculoides</name>
    <name type="common">California two-spotted octopus</name>
    <dbReference type="NCBI Taxonomy" id="37653"/>
    <lineage>
        <taxon>Eukaryota</taxon>
        <taxon>Metazoa</taxon>
        <taxon>Spiralia</taxon>
        <taxon>Lophotrochozoa</taxon>
        <taxon>Mollusca</taxon>
        <taxon>Cephalopoda</taxon>
        <taxon>Coleoidea</taxon>
        <taxon>Octopodiformes</taxon>
        <taxon>Octopoda</taxon>
        <taxon>Incirrata</taxon>
        <taxon>Octopodidae</taxon>
        <taxon>Octopus</taxon>
    </lineage>
</organism>
<feature type="non-terminal residue" evidence="1">
    <location>
        <position position="1"/>
    </location>
</feature>
<name>A0A0L8GNJ9_OCTBM</name>
<evidence type="ECO:0000313" key="1">
    <source>
        <dbReference type="EMBL" id="KOF78556.1"/>
    </source>
</evidence>
<reference evidence="1" key="1">
    <citation type="submission" date="2015-07" db="EMBL/GenBank/DDBJ databases">
        <title>MeaNS - Measles Nucleotide Surveillance Program.</title>
        <authorList>
            <person name="Tran T."/>
            <person name="Druce J."/>
        </authorList>
    </citation>
    <scope>NUCLEOTIDE SEQUENCE</scope>
    <source>
        <strain evidence="1">UCB-OBI-ISO-001</strain>
        <tissue evidence="1">Gonad</tissue>
    </source>
</reference>
<dbReference type="AlphaFoldDB" id="A0A0L8GNJ9"/>